<keyword evidence="1" id="KW-0862">Zinc</keyword>
<name>A0A0X8H269_9FIRM</name>
<dbReference type="PANTHER" id="PTHR42717">
    <property type="entry name" value="DIHYDROOROTASE-RELATED"/>
    <property type="match status" value="1"/>
</dbReference>
<evidence type="ECO:0000313" key="5">
    <source>
        <dbReference type="Proteomes" id="UP000063781"/>
    </source>
</evidence>
<dbReference type="RefSeq" id="WP_067634475.1">
    <property type="nucleotide sequence ID" value="NZ_CP013213.1"/>
</dbReference>
<dbReference type="InterPro" id="IPR011059">
    <property type="entry name" value="Metal-dep_hydrolase_composite"/>
</dbReference>
<gene>
    <name evidence="4" type="ORF">AOC36_11525</name>
</gene>
<dbReference type="SUPFAM" id="SSF51556">
    <property type="entry name" value="Metallo-dependent hydrolases"/>
    <property type="match status" value="1"/>
</dbReference>
<dbReference type="OrthoDB" id="9796020at2"/>
<keyword evidence="1" id="KW-0479">Metal-binding</keyword>
<sequence length="371" mass="41059">MLDILIKNAVLTDGSKIDIGVKNGKIVALDTLLNLNAVQTFVMESGSYISAGWIDDHVHCNPTMDIYYDEPDLIGVHSGVCTVIDAGSCGYSNVDAFFQCVKNAKTNVYALLNISDIGLIRQDELSDLSLIQIDHIKEKFNMYPDFLLGIKARMSQSVVGDNGIQPLVMAKKIQKELGDIPLMVHIGSAPPPLEDIMPLLDHHDMVTHCFNGKANSIIDSDMHIKSCVLCAQKRGVAFDLGHGTASFDFNVARHCLNLGFKCCTISTDIYHRNRVSGPVMSFAVTLSKMLHLGYSLEEIIDKVTRVPAEFFKIQNKGKIEIGYDADFTIFEVKDTQFEAIDSSGNREIIHKLIQPRHVIVGGVMIDMEEIQ</sequence>
<feature type="site" description="Transition state stabilizer" evidence="3">
    <location>
        <position position="153"/>
    </location>
</feature>
<dbReference type="EMBL" id="CP013213">
    <property type="protein sequence ID" value="AMC94579.1"/>
    <property type="molecule type" value="Genomic_DNA"/>
</dbReference>
<feature type="binding site" evidence="1">
    <location>
        <position position="59"/>
    </location>
    <ligand>
        <name>Zn(2+)</name>
        <dbReference type="ChEBI" id="CHEBI:29105"/>
        <label>1</label>
    </ligand>
</feature>
<protein>
    <submittedName>
        <fullName evidence="4">Dihydroorotase</fullName>
        <ecNumber evidence="4">3.5.2.3</ecNumber>
    </submittedName>
</protein>
<feature type="binding site" description="via carbamate group" evidence="1">
    <location>
        <position position="151"/>
    </location>
    <ligand>
        <name>Zn(2+)</name>
        <dbReference type="ChEBI" id="CHEBI:29105"/>
        <label>2</label>
    </ligand>
</feature>
<feature type="binding site" description="via carbamate group" evidence="1">
    <location>
        <position position="151"/>
    </location>
    <ligand>
        <name>Zn(2+)</name>
        <dbReference type="ChEBI" id="CHEBI:29105"/>
        <label>1</label>
    </ligand>
</feature>
<dbReference type="Gene3D" id="3.20.20.140">
    <property type="entry name" value="Metal-dependent hydrolases"/>
    <property type="match status" value="1"/>
</dbReference>
<feature type="binding site" evidence="1">
    <location>
        <position position="208"/>
    </location>
    <ligand>
        <name>Zn(2+)</name>
        <dbReference type="ChEBI" id="CHEBI:29105"/>
        <label>2</label>
    </ligand>
</feature>
<dbReference type="EC" id="3.5.2.3" evidence="4"/>
<organism evidence="4 5">
    <name type="scientific">Erysipelothrix larvae</name>
    <dbReference type="NCBI Taxonomy" id="1514105"/>
    <lineage>
        <taxon>Bacteria</taxon>
        <taxon>Bacillati</taxon>
        <taxon>Bacillota</taxon>
        <taxon>Erysipelotrichia</taxon>
        <taxon>Erysipelotrichales</taxon>
        <taxon>Erysipelotrichaceae</taxon>
        <taxon>Erysipelothrix</taxon>
    </lineage>
</organism>
<keyword evidence="5" id="KW-1185">Reference proteome</keyword>
<feature type="binding site" evidence="1">
    <location>
        <position position="268"/>
    </location>
    <ligand>
        <name>Zn(2+)</name>
        <dbReference type="ChEBI" id="CHEBI:29105"/>
        <label>1</label>
    </ligand>
</feature>
<dbReference type="NCBIfam" id="NF006689">
    <property type="entry name" value="PRK09237.1"/>
    <property type="match status" value="1"/>
</dbReference>
<dbReference type="AlphaFoldDB" id="A0A0X8H269"/>
<dbReference type="Pfam" id="PF22647">
    <property type="entry name" value="EF_0837-like_N"/>
    <property type="match status" value="1"/>
</dbReference>
<dbReference type="PIRSF" id="PIRSF039004">
    <property type="entry name" value="ADE_EF_0837"/>
    <property type="match status" value="1"/>
</dbReference>
<keyword evidence="4" id="KW-0378">Hydrolase</keyword>
<dbReference type="InterPro" id="IPR032466">
    <property type="entry name" value="Metal_Hydrolase"/>
</dbReference>
<evidence type="ECO:0000256" key="2">
    <source>
        <dbReference type="PIRSR" id="PIRSR039004-2"/>
    </source>
</evidence>
<dbReference type="Proteomes" id="UP000063781">
    <property type="component" value="Chromosome"/>
</dbReference>
<feature type="binding site" evidence="1">
    <location>
        <position position="57"/>
    </location>
    <ligand>
        <name>Zn(2+)</name>
        <dbReference type="ChEBI" id="CHEBI:29105"/>
        <label>1</label>
    </ligand>
</feature>
<dbReference type="NCBIfam" id="TIGR03583">
    <property type="entry name" value="EF_0837"/>
    <property type="match status" value="1"/>
</dbReference>
<feature type="modified residue" description="N6-carboxylysine" evidence="2">
    <location>
        <position position="151"/>
    </location>
</feature>
<evidence type="ECO:0000256" key="1">
    <source>
        <dbReference type="PIRSR" id="PIRSR039004-1"/>
    </source>
</evidence>
<dbReference type="Gene3D" id="2.30.40.10">
    <property type="entry name" value="Urease, subunit C, domain 1"/>
    <property type="match status" value="1"/>
</dbReference>
<dbReference type="GO" id="GO:0019213">
    <property type="term" value="F:deacetylase activity"/>
    <property type="evidence" value="ECO:0007669"/>
    <property type="project" value="InterPro"/>
</dbReference>
<dbReference type="PANTHER" id="PTHR42717:SF1">
    <property type="entry name" value="IMIDAZOLONEPROPIONASE AND RELATED AMIDOHYDROLASES"/>
    <property type="match status" value="1"/>
</dbReference>
<reference evidence="4 5" key="1">
    <citation type="submission" date="2015-10" db="EMBL/GenBank/DDBJ databases">
        <title>Erysipelothrix larvae sp. LV19 isolated from the larval gut of the rhinoceros beetle, Trypoxylus dichotomus.</title>
        <authorList>
            <person name="Lim S."/>
            <person name="Kim B.-C."/>
        </authorList>
    </citation>
    <scope>NUCLEOTIDE SEQUENCE [LARGE SCALE GENOMIC DNA]</scope>
    <source>
        <strain evidence="4 5">LV19</strain>
    </source>
</reference>
<dbReference type="KEGG" id="erl:AOC36_11525"/>
<dbReference type="InterPro" id="IPR047601">
    <property type="entry name" value="EF_0837-like"/>
</dbReference>
<dbReference type="GO" id="GO:0046872">
    <property type="term" value="F:metal ion binding"/>
    <property type="evidence" value="ECO:0007669"/>
    <property type="project" value="UniProtKB-KW"/>
</dbReference>
<dbReference type="STRING" id="1514105.AOC36_11525"/>
<evidence type="ECO:0000313" key="4">
    <source>
        <dbReference type="EMBL" id="AMC94579.1"/>
    </source>
</evidence>
<proteinExistence type="predicted"/>
<dbReference type="InterPro" id="IPR020043">
    <property type="entry name" value="Deacetylase_Atu3266-like"/>
</dbReference>
<dbReference type="SUPFAM" id="SSF51338">
    <property type="entry name" value="Composite domain of metallo-dependent hydrolases"/>
    <property type="match status" value="1"/>
</dbReference>
<accession>A0A0X8H269</accession>
<feature type="binding site" evidence="1">
    <location>
        <position position="185"/>
    </location>
    <ligand>
        <name>Zn(2+)</name>
        <dbReference type="ChEBI" id="CHEBI:29105"/>
        <label>2</label>
    </ligand>
</feature>
<evidence type="ECO:0000256" key="3">
    <source>
        <dbReference type="PIRSR" id="PIRSR039004-3"/>
    </source>
</evidence>
<dbReference type="GO" id="GO:0004151">
    <property type="term" value="F:dihydroorotase activity"/>
    <property type="evidence" value="ECO:0007669"/>
    <property type="project" value="UniProtKB-EC"/>
</dbReference>